<evidence type="ECO:0000256" key="6">
    <source>
        <dbReference type="SAM" id="Phobius"/>
    </source>
</evidence>
<gene>
    <name evidence="8" type="ORF">NC661_01590</name>
</gene>
<dbReference type="NCBIfam" id="TIGR00361">
    <property type="entry name" value="ComEC_Rec2"/>
    <property type="match status" value="1"/>
</dbReference>
<feature type="transmembrane region" description="Helical" evidence="6">
    <location>
        <begin position="432"/>
        <end position="454"/>
    </location>
</feature>
<dbReference type="InterPro" id="IPR052159">
    <property type="entry name" value="Competence_DNA_uptake"/>
</dbReference>
<dbReference type="InterPro" id="IPR036866">
    <property type="entry name" value="RibonucZ/Hydroxyglut_hydro"/>
</dbReference>
<dbReference type="CDD" id="cd07731">
    <property type="entry name" value="ComA-like_MBL-fold"/>
    <property type="match status" value="1"/>
</dbReference>
<feature type="transmembrane region" description="Helical" evidence="6">
    <location>
        <begin position="344"/>
        <end position="367"/>
    </location>
</feature>
<keyword evidence="4 6" id="KW-1133">Transmembrane helix</keyword>
<dbReference type="EMBL" id="JAMQJZ010000001">
    <property type="protein sequence ID" value="MDC3419070.1"/>
    <property type="molecule type" value="Genomic_DNA"/>
</dbReference>
<evidence type="ECO:0000256" key="4">
    <source>
        <dbReference type="ARBA" id="ARBA00022989"/>
    </source>
</evidence>
<dbReference type="PANTHER" id="PTHR30619:SF1">
    <property type="entry name" value="RECOMBINATION PROTEIN 2"/>
    <property type="match status" value="1"/>
</dbReference>
<dbReference type="NCBIfam" id="TIGR00360">
    <property type="entry name" value="ComEC_N-term"/>
    <property type="match status" value="1"/>
</dbReference>
<feature type="transmembrane region" description="Helical" evidence="6">
    <location>
        <begin position="299"/>
        <end position="332"/>
    </location>
</feature>
<comment type="caution">
    <text evidence="8">The sequence shown here is derived from an EMBL/GenBank/DDBJ whole genome shotgun (WGS) entry which is preliminary data.</text>
</comment>
<dbReference type="InterPro" id="IPR004477">
    <property type="entry name" value="ComEC_N"/>
</dbReference>
<feature type="transmembrane region" description="Helical" evidence="6">
    <location>
        <begin position="220"/>
        <end position="242"/>
    </location>
</feature>
<name>A0A9X3WIF3_9BACI</name>
<dbReference type="Pfam" id="PF03772">
    <property type="entry name" value="Competence"/>
    <property type="match status" value="1"/>
</dbReference>
<dbReference type="Gene3D" id="3.60.15.10">
    <property type="entry name" value="Ribonuclease Z/Hydroxyacylglutathione hydrolase-like"/>
    <property type="match status" value="1"/>
</dbReference>
<dbReference type="GO" id="GO:0005886">
    <property type="term" value="C:plasma membrane"/>
    <property type="evidence" value="ECO:0007669"/>
    <property type="project" value="UniProtKB-SubCell"/>
</dbReference>
<sequence length="745" mass="84605">MFAILTSYYTVTTNQYYLLLLLLIWLIILFKSKRINIIKLLSIIACFSFSCFYFSHHIIVDETTESDSTYTKGVITSEITDNDSHTTFTLTEDKSNRNMLITHFKRASDPNSPIDLHTGAVCTVIGARVKPESASNPGQFDYQSYLADKEIFEQITVEDRSAISCTGSSIVDSLFQLRKNMLDKIENEISSYTNPWIRALILGDEQLDEDIIALFQRWNLSHILAISGLHVGLIIGIFYFILVKTQVLTRERARNIMILLIPLYPLLSGGAPSVWRASMMSCIVIFLMRKGIKLPATDIISMVFIAFIFINPTSINQLGFQFSFIVTTAIILSKKALSLHFRTLSILRISFISLMSVLPIQLFHFYFFNPLSIFINLIFVPYFSFFVIPMMLLMLFMTLIQSPFVPYMDLLFTHVHQIAIDGLTKMDESLFFPWVIGEFPISMLIPYYIIFFLLMKNLSNNQLVRAFCYGLLLVIVLVSISLKPYLNPEGTITMLDVGQGDSLVIELPYRKAVIMIDAAGSMTYDFEPSDKIFKQVIKPFLYSKGITTLDALVLSHEDHDHDGSAPFILEEFKVKQLVTSPYYTGSVPKVAEENSVNVQKVKAGNVFKVANHPFYVVSPEKNYATTNENSLVVLSEFGGFDWMFTGDINHEVEEDIVQSYPELTVEILKVAHHGSKTSSSEAFLTEINPMVVLISVGENNRFGHPHKEVLERMNKNGVYMHRTDEKGAIEFKFSKNRGTFMPTSP</sequence>
<dbReference type="InterPro" id="IPR001279">
    <property type="entry name" value="Metallo-B-lactamas"/>
</dbReference>
<evidence type="ECO:0000256" key="3">
    <source>
        <dbReference type="ARBA" id="ARBA00022692"/>
    </source>
</evidence>
<dbReference type="InterPro" id="IPR025405">
    <property type="entry name" value="DUF4131"/>
</dbReference>
<feature type="transmembrane region" description="Helical" evidence="6">
    <location>
        <begin position="373"/>
        <end position="397"/>
    </location>
</feature>
<dbReference type="Pfam" id="PF00753">
    <property type="entry name" value="Lactamase_B"/>
    <property type="match status" value="1"/>
</dbReference>
<evidence type="ECO:0000256" key="1">
    <source>
        <dbReference type="ARBA" id="ARBA00004651"/>
    </source>
</evidence>
<feature type="transmembrane region" description="Helical" evidence="6">
    <location>
        <begin position="14"/>
        <end position="30"/>
    </location>
</feature>
<dbReference type="GO" id="GO:0030420">
    <property type="term" value="P:establishment of competence for transformation"/>
    <property type="evidence" value="ECO:0007669"/>
    <property type="project" value="InterPro"/>
</dbReference>
<keyword evidence="3 6" id="KW-0812">Transmembrane</keyword>
<dbReference type="Proteomes" id="UP001145072">
    <property type="component" value="Unassembled WGS sequence"/>
</dbReference>
<keyword evidence="2" id="KW-1003">Cell membrane</keyword>
<evidence type="ECO:0000256" key="2">
    <source>
        <dbReference type="ARBA" id="ARBA00022475"/>
    </source>
</evidence>
<dbReference type="RefSeq" id="WP_259871457.1">
    <property type="nucleotide sequence ID" value="NZ_JAMQJZ010000001.1"/>
</dbReference>
<proteinExistence type="predicted"/>
<dbReference type="InterPro" id="IPR035681">
    <property type="entry name" value="ComA-like_MBL"/>
</dbReference>
<evidence type="ECO:0000259" key="7">
    <source>
        <dbReference type="SMART" id="SM00849"/>
    </source>
</evidence>
<dbReference type="SUPFAM" id="SSF56281">
    <property type="entry name" value="Metallo-hydrolase/oxidoreductase"/>
    <property type="match status" value="1"/>
</dbReference>
<organism evidence="8 9">
    <name type="scientific">Aquibacillus koreensis</name>
    <dbReference type="NCBI Taxonomy" id="279446"/>
    <lineage>
        <taxon>Bacteria</taxon>
        <taxon>Bacillati</taxon>
        <taxon>Bacillota</taxon>
        <taxon>Bacilli</taxon>
        <taxon>Bacillales</taxon>
        <taxon>Bacillaceae</taxon>
        <taxon>Aquibacillus</taxon>
    </lineage>
</organism>
<reference evidence="8" key="1">
    <citation type="submission" date="2022-06" db="EMBL/GenBank/DDBJ databases">
        <title>Aquibacillus sp. a new bacterium isolated from soil saline samples.</title>
        <authorList>
            <person name="Galisteo C."/>
            <person name="De La Haba R."/>
            <person name="Sanchez-Porro C."/>
            <person name="Ventosa A."/>
        </authorList>
    </citation>
    <scope>NUCLEOTIDE SEQUENCE</scope>
    <source>
        <strain evidence="8">JCM 12387</strain>
    </source>
</reference>
<keyword evidence="9" id="KW-1185">Reference proteome</keyword>
<evidence type="ECO:0000313" key="9">
    <source>
        <dbReference type="Proteomes" id="UP001145072"/>
    </source>
</evidence>
<accession>A0A9X3WIF3</accession>
<evidence type="ECO:0000313" key="8">
    <source>
        <dbReference type="EMBL" id="MDC3419070.1"/>
    </source>
</evidence>
<keyword evidence="5 6" id="KW-0472">Membrane</keyword>
<comment type="subcellular location">
    <subcellularLocation>
        <location evidence="1">Cell membrane</location>
        <topology evidence="1">Multi-pass membrane protein</topology>
    </subcellularLocation>
</comment>
<feature type="transmembrane region" description="Helical" evidence="6">
    <location>
        <begin position="466"/>
        <end position="486"/>
    </location>
</feature>
<feature type="transmembrane region" description="Helical" evidence="6">
    <location>
        <begin position="263"/>
        <end position="287"/>
    </location>
</feature>
<feature type="transmembrane region" description="Helical" evidence="6">
    <location>
        <begin position="37"/>
        <end position="55"/>
    </location>
</feature>
<dbReference type="PANTHER" id="PTHR30619">
    <property type="entry name" value="DNA INTERNALIZATION/COMPETENCE PROTEIN COMEC/REC2"/>
    <property type="match status" value="1"/>
</dbReference>
<dbReference type="SMART" id="SM00849">
    <property type="entry name" value="Lactamase_B"/>
    <property type="match status" value="1"/>
</dbReference>
<dbReference type="InterPro" id="IPR004797">
    <property type="entry name" value="Competence_ComEC/Rec2"/>
</dbReference>
<feature type="domain" description="Metallo-beta-lactamase" evidence="7">
    <location>
        <begin position="499"/>
        <end position="698"/>
    </location>
</feature>
<protein>
    <submittedName>
        <fullName evidence="8">DNA internalization-related competence protein ComEC/Rec2</fullName>
    </submittedName>
</protein>
<evidence type="ECO:0000256" key="5">
    <source>
        <dbReference type="ARBA" id="ARBA00023136"/>
    </source>
</evidence>
<dbReference type="AlphaFoldDB" id="A0A9X3WIF3"/>
<dbReference type="Pfam" id="PF13567">
    <property type="entry name" value="DUF4131"/>
    <property type="match status" value="1"/>
</dbReference>